<dbReference type="EMBL" id="CAKXAJ010024904">
    <property type="protein sequence ID" value="CAH2232548.1"/>
    <property type="molecule type" value="Genomic_DNA"/>
</dbReference>
<proteinExistence type="predicted"/>
<reference evidence="1" key="1">
    <citation type="submission" date="2022-03" db="EMBL/GenBank/DDBJ databases">
        <authorList>
            <person name="Lindestad O."/>
        </authorList>
    </citation>
    <scope>NUCLEOTIDE SEQUENCE</scope>
</reference>
<comment type="caution">
    <text evidence="1">The sequence shown here is derived from an EMBL/GenBank/DDBJ whole genome shotgun (WGS) entry which is preliminary data.</text>
</comment>
<name>A0A8S4RAM8_9NEOP</name>
<accession>A0A8S4RAM8</accession>
<dbReference type="AlphaFoldDB" id="A0A8S4RAM8"/>
<dbReference type="Proteomes" id="UP000838756">
    <property type="component" value="Unassembled WGS sequence"/>
</dbReference>
<evidence type="ECO:0000313" key="2">
    <source>
        <dbReference type="Proteomes" id="UP000838756"/>
    </source>
</evidence>
<organism evidence="1 2">
    <name type="scientific">Pararge aegeria aegeria</name>
    <dbReference type="NCBI Taxonomy" id="348720"/>
    <lineage>
        <taxon>Eukaryota</taxon>
        <taxon>Metazoa</taxon>
        <taxon>Ecdysozoa</taxon>
        <taxon>Arthropoda</taxon>
        <taxon>Hexapoda</taxon>
        <taxon>Insecta</taxon>
        <taxon>Pterygota</taxon>
        <taxon>Neoptera</taxon>
        <taxon>Endopterygota</taxon>
        <taxon>Lepidoptera</taxon>
        <taxon>Glossata</taxon>
        <taxon>Ditrysia</taxon>
        <taxon>Papilionoidea</taxon>
        <taxon>Nymphalidae</taxon>
        <taxon>Satyrinae</taxon>
        <taxon>Satyrini</taxon>
        <taxon>Parargina</taxon>
        <taxon>Pararge</taxon>
    </lineage>
</organism>
<keyword evidence="2" id="KW-1185">Reference proteome</keyword>
<evidence type="ECO:0000313" key="1">
    <source>
        <dbReference type="EMBL" id="CAH2232548.1"/>
    </source>
</evidence>
<gene>
    <name evidence="1" type="primary">jg22647</name>
    <name evidence="1" type="ORF">PAEG_LOCUS10780</name>
</gene>
<sequence length="85" mass="9793">MPPHTINTKYQYAFLPVYTPKSSDLVTSYVGTYTIPHHTIKQKRQYGVNMQISILQVSQHDPVEIINYSTSSHDAYAHPQWKADD</sequence>
<protein>
    <submittedName>
        <fullName evidence="1">Jg22647 protein</fullName>
    </submittedName>
</protein>